<dbReference type="InterPro" id="IPR011738">
    <property type="entry name" value="Phage_CHP"/>
</dbReference>
<evidence type="ECO:0008006" key="3">
    <source>
        <dbReference type="Google" id="ProtNLM"/>
    </source>
</evidence>
<organism evidence="1 2">
    <name type="scientific">Methylobacterium jeotgali</name>
    <dbReference type="NCBI Taxonomy" id="381630"/>
    <lineage>
        <taxon>Bacteria</taxon>
        <taxon>Pseudomonadati</taxon>
        <taxon>Pseudomonadota</taxon>
        <taxon>Alphaproteobacteria</taxon>
        <taxon>Hyphomicrobiales</taxon>
        <taxon>Methylobacteriaceae</taxon>
        <taxon>Methylobacterium</taxon>
    </lineage>
</organism>
<dbReference type="NCBIfam" id="TIGR02215">
    <property type="entry name" value="phage_chp_gp8"/>
    <property type="match status" value="1"/>
</dbReference>
<dbReference type="CDD" id="cd08054">
    <property type="entry name" value="gp6"/>
    <property type="match status" value="1"/>
</dbReference>
<reference evidence="1" key="1">
    <citation type="journal article" date="2021" name="Front. Microbiol.">
        <title>Comprehensive Comparative Genomics and Phenotyping of Methylobacterium Species.</title>
        <authorList>
            <person name="Alessa O."/>
            <person name="Ogura Y."/>
            <person name="Fujitani Y."/>
            <person name="Takami H."/>
            <person name="Hayashi T."/>
            <person name="Sahin N."/>
            <person name="Tani A."/>
        </authorList>
    </citation>
    <scope>NUCLEOTIDE SEQUENCE</scope>
    <source>
        <strain evidence="1">LMG 23639</strain>
    </source>
</reference>
<accession>A0ABQ4SXG9</accession>
<dbReference type="Proteomes" id="UP001055102">
    <property type="component" value="Unassembled WGS sequence"/>
</dbReference>
<evidence type="ECO:0000313" key="2">
    <source>
        <dbReference type="Proteomes" id="UP001055102"/>
    </source>
</evidence>
<protein>
    <recommendedName>
        <fullName evidence="3">Phage gp6-like head-tail connector protein</fullName>
    </recommendedName>
</protein>
<evidence type="ECO:0000313" key="1">
    <source>
        <dbReference type="EMBL" id="GJE07862.1"/>
    </source>
</evidence>
<name>A0ABQ4SXG9_9HYPH</name>
<dbReference type="EMBL" id="BPQR01000056">
    <property type="protein sequence ID" value="GJE07862.1"/>
    <property type="molecule type" value="Genomic_DNA"/>
</dbReference>
<dbReference type="RefSeq" id="WP_238277242.1">
    <property type="nucleotide sequence ID" value="NZ_BPQR01000056.1"/>
</dbReference>
<gene>
    <name evidence="1" type="ORF">AOPFMNJM_3194</name>
</gene>
<sequence length="215" mass="23145">MTVLVDLHRPARCEAPLVYRRLEAPTAAVVDVPRARRHLRLDEDDDGEDLDIEAAIDAATAHVDGRTGVLNRALVSQVWLATAPRPMAAAGGLPGFVLDLVPIQAVTTVEVLQGGVYAVLPTSAWRTVAMTADRVAVVPARGAAWPAYDFDPEAWRITFRAGYGDAGEAVPSPIRSAILLLVADLFDQRDGKVQANLVDNPTVDRLLAPFRRVAV</sequence>
<reference evidence="1" key="2">
    <citation type="submission" date="2021-08" db="EMBL/GenBank/DDBJ databases">
        <authorList>
            <person name="Tani A."/>
            <person name="Ola A."/>
            <person name="Ogura Y."/>
            <person name="Katsura K."/>
            <person name="Hayashi T."/>
        </authorList>
    </citation>
    <scope>NUCLEOTIDE SEQUENCE</scope>
    <source>
        <strain evidence="1">LMG 23639</strain>
    </source>
</reference>
<proteinExistence type="predicted"/>
<dbReference type="Gene3D" id="1.10.3230.30">
    <property type="entry name" value="Phage gp6-like head-tail connector protein"/>
    <property type="match status" value="1"/>
</dbReference>
<keyword evidence="2" id="KW-1185">Reference proteome</keyword>
<comment type="caution">
    <text evidence="1">The sequence shown here is derived from an EMBL/GenBank/DDBJ whole genome shotgun (WGS) entry which is preliminary data.</text>
</comment>